<dbReference type="PANTHER" id="PTHR47784:SF5">
    <property type="entry name" value="STEROL UPTAKE CONTROL PROTEIN 2"/>
    <property type="match status" value="1"/>
</dbReference>
<reference evidence="2 3" key="1">
    <citation type="journal article" date="2018" name="IMA Fungus">
        <title>IMA Genome-F 9: Draft genome sequence of Annulohypoxylon stygium, Aspergillus mulundensis, Berkeleyomyces basicola (syn. Thielaviopsis basicola), Ceratocystis smalleyi, two Cercospora beticola strains, Coleophoma cylindrospora, Fusarium fracticaudum, Phialophora cf. hyalina, and Morchella septimelata.</title>
        <authorList>
            <person name="Wingfield B.D."/>
            <person name="Bills G.F."/>
            <person name="Dong Y."/>
            <person name="Huang W."/>
            <person name="Nel W.J."/>
            <person name="Swalarsk-Parry B.S."/>
            <person name="Vaghefi N."/>
            <person name="Wilken P.M."/>
            <person name="An Z."/>
            <person name="de Beer Z.W."/>
            <person name="De Vos L."/>
            <person name="Chen L."/>
            <person name="Duong T.A."/>
            <person name="Gao Y."/>
            <person name="Hammerbacher A."/>
            <person name="Kikkert J.R."/>
            <person name="Li Y."/>
            <person name="Li H."/>
            <person name="Li K."/>
            <person name="Li Q."/>
            <person name="Liu X."/>
            <person name="Ma X."/>
            <person name="Naidoo K."/>
            <person name="Pethybridge S.J."/>
            <person name="Sun J."/>
            <person name="Steenkamp E.T."/>
            <person name="van der Nest M.A."/>
            <person name="van Wyk S."/>
            <person name="Wingfield M.J."/>
            <person name="Xiong C."/>
            <person name="Yue Q."/>
            <person name="Zhang X."/>
        </authorList>
    </citation>
    <scope>NUCLEOTIDE SEQUENCE [LARGE SCALE GENOMIC DNA]</scope>
    <source>
        <strain evidence="2 3">BP6252</strain>
    </source>
</reference>
<name>A0A3D8RUL1_9HELO</name>
<accession>A0A3D8RUL1</accession>
<evidence type="ECO:0000313" key="2">
    <source>
        <dbReference type="EMBL" id="RDW77733.1"/>
    </source>
</evidence>
<dbReference type="AlphaFoldDB" id="A0A3D8RUL1"/>
<dbReference type="STRING" id="1849047.A0A3D8RUL1"/>
<dbReference type="GO" id="GO:0001228">
    <property type="term" value="F:DNA-binding transcription activator activity, RNA polymerase II-specific"/>
    <property type="evidence" value="ECO:0007669"/>
    <property type="project" value="TreeGrafter"/>
</dbReference>
<evidence type="ECO:0008006" key="4">
    <source>
        <dbReference type="Google" id="ProtNLM"/>
    </source>
</evidence>
<dbReference type="OrthoDB" id="416217at2759"/>
<protein>
    <recommendedName>
        <fullName evidence="4">C6 zinc finger protein</fullName>
    </recommendedName>
</protein>
<proteinExistence type="predicted"/>
<evidence type="ECO:0000256" key="1">
    <source>
        <dbReference type="SAM" id="MobiDB-lite"/>
    </source>
</evidence>
<dbReference type="PANTHER" id="PTHR47784">
    <property type="entry name" value="STEROL UPTAKE CONTROL PROTEIN 2"/>
    <property type="match status" value="1"/>
</dbReference>
<gene>
    <name evidence="2" type="ORF">BP6252_05786</name>
</gene>
<keyword evidence="3" id="KW-1185">Reference proteome</keyword>
<comment type="caution">
    <text evidence="2">The sequence shown here is derived from an EMBL/GenBank/DDBJ whole genome shotgun (WGS) entry which is preliminary data.</text>
</comment>
<dbReference type="InterPro" id="IPR053157">
    <property type="entry name" value="Sterol_Uptake_Regulator"/>
</dbReference>
<feature type="region of interest" description="Disordered" evidence="1">
    <location>
        <begin position="1"/>
        <end position="38"/>
    </location>
</feature>
<dbReference type="Proteomes" id="UP000256645">
    <property type="component" value="Unassembled WGS sequence"/>
</dbReference>
<dbReference type="Pfam" id="PF11951">
    <property type="entry name" value="Fungal_trans_2"/>
    <property type="match status" value="1"/>
</dbReference>
<evidence type="ECO:0000313" key="3">
    <source>
        <dbReference type="Proteomes" id="UP000256645"/>
    </source>
</evidence>
<organism evidence="2 3">
    <name type="scientific">Coleophoma cylindrospora</name>
    <dbReference type="NCBI Taxonomy" id="1849047"/>
    <lineage>
        <taxon>Eukaryota</taxon>
        <taxon>Fungi</taxon>
        <taxon>Dikarya</taxon>
        <taxon>Ascomycota</taxon>
        <taxon>Pezizomycotina</taxon>
        <taxon>Leotiomycetes</taxon>
        <taxon>Helotiales</taxon>
        <taxon>Dermateaceae</taxon>
        <taxon>Coleophoma</taxon>
    </lineage>
</organism>
<dbReference type="EMBL" id="PDLM01000005">
    <property type="protein sequence ID" value="RDW77733.1"/>
    <property type="molecule type" value="Genomic_DNA"/>
</dbReference>
<sequence>MGSIHASDSASPGTASHNSNANGSTESPESQQQRVNSLSSGIQDLDMNHLHLLHHFCVSTFETMHHDPLIRTLWRTTVIHIGYANAYVMHGILSISALHLAHLHPEQKLSYWAQATQHHHLGLSIATSKMLYVSQENCSALYIFSILTFMFALASPRKGADDFVLVGEAGLSEWLVLLRGSAHIANFASDGLLSGPVAPIFVNGRRRNDERISRSENQCAETDRLMELYDLISRSTMAVEAKEACCTAVTELRRAYAAFYTPTSSRTPFKRPEPGDVFFWVFQVPKEFLVLLAARSQESLCVMAFFAVIVHPLENVYWWLEGLSGHLMAKAYALLDDEHREWIAWPLEVIGWDTIENLGKTPWQDTMVDNDAFGLGS</sequence>
<dbReference type="InterPro" id="IPR021858">
    <property type="entry name" value="Fun_TF"/>
</dbReference>